<accession>A0ABN8E7B7</accession>
<protein>
    <submittedName>
        <fullName evidence="8">L-2,4-diaminobutyrate decarboxylase</fullName>
        <ecNumber evidence="8">4.1.1.86</ecNumber>
    </submittedName>
</protein>
<evidence type="ECO:0000256" key="1">
    <source>
        <dbReference type="ARBA" id="ARBA00001933"/>
    </source>
</evidence>
<evidence type="ECO:0000256" key="6">
    <source>
        <dbReference type="RuleBase" id="RU000382"/>
    </source>
</evidence>
<dbReference type="Gene3D" id="3.90.1150.10">
    <property type="entry name" value="Aspartate Aminotransferase, domain 1"/>
    <property type="match status" value="1"/>
</dbReference>
<keyword evidence="9" id="KW-1185">Reference proteome</keyword>
<dbReference type="PANTHER" id="PTHR45677:SF8">
    <property type="entry name" value="CYSTEINE SULFINIC ACID DECARBOXYLASE"/>
    <property type="match status" value="1"/>
</dbReference>
<dbReference type="PRINTS" id="PR00800">
    <property type="entry name" value="YHDCRBOXLASE"/>
</dbReference>
<keyword evidence="4 6" id="KW-0663">Pyridoxal phosphate</keyword>
<dbReference type="Gene3D" id="3.40.640.10">
    <property type="entry name" value="Type I PLP-dependent aspartate aminotransferase-like (Major domain)"/>
    <property type="match status" value="1"/>
</dbReference>
<evidence type="ECO:0000313" key="9">
    <source>
        <dbReference type="Proteomes" id="UP000838748"/>
    </source>
</evidence>
<dbReference type="InterPro" id="IPR015424">
    <property type="entry name" value="PyrdxlP-dep_Trfase"/>
</dbReference>
<name>A0ABN8E7B7_9VIBR</name>
<evidence type="ECO:0000256" key="3">
    <source>
        <dbReference type="ARBA" id="ARBA00022793"/>
    </source>
</evidence>
<dbReference type="SUPFAM" id="SSF53383">
    <property type="entry name" value="PLP-dependent transferases"/>
    <property type="match status" value="1"/>
</dbReference>
<dbReference type="CDD" id="cd06450">
    <property type="entry name" value="DOPA_deC_like"/>
    <property type="match status" value="1"/>
</dbReference>
<comment type="similarity">
    <text evidence="2 6">Belongs to the group II decarboxylase family.</text>
</comment>
<evidence type="ECO:0000313" key="8">
    <source>
        <dbReference type="EMBL" id="CAH0541714.1"/>
    </source>
</evidence>
<comment type="caution">
    <text evidence="8">The sequence shown here is derived from an EMBL/GenBank/DDBJ whole genome shotgun (WGS) entry which is preliminary data.</text>
</comment>
<evidence type="ECO:0000256" key="4">
    <source>
        <dbReference type="ARBA" id="ARBA00022898"/>
    </source>
</evidence>
<dbReference type="Pfam" id="PF00282">
    <property type="entry name" value="Pyridoxal_deC"/>
    <property type="match status" value="1"/>
</dbReference>
<dbReference type="InterPro" id="IPR015422">
    <property type="entry name" value="PyrdxlP-dep_Trfase_small"/>
</dbReference>
<keyword evidence="5 6" id="KW-0456">Lyase</keyword>
<keyword evidence="3" id="KW-0210">Decarboxylase</keyword>
<dbReference type="InterPro" id="IPR015421">
    <property type="entry name" value="PyrdxlP-dep_Trfase_major"/>
</dbReference>
<dbReference type="EMBL" id="CAKLDM010000002">
    <property type="protein sequence ID" value="CAH0541714.1"/>
    <property type="molecule type" value="Genomic_DNA"/>
</dbReference>
<dbReference type="InterPro" id="IPR002129">
    <property type="entry name" value="PyrdxlP-dep_de-COase"/>
</dbReference>
<dbReference type="RefSeq" id="WP_237363225.1">
    <property type="nucleotide sequence ID" value="NZ_CAKLDM010000002.1"/>
</dbReference>
<dbReference type="InterPro" id="IPR010977">
    <property type="entry name" value="Aromatic_deC"/>
</dbReference>
<dbReference type="Gene3D" id="1.20.1650.10">
    <property type="entry name" value="PLP-dependent transferases"/>
    <property type="match status" value="1"/>
</dbReference>
<comment type="cofactor">
    <cofactor evidence="1 6">
        <name>pyridoxal 5'-phosphate</name>
        <dbReference type="ChEBI" id="CHEBI:597326"/>
    </cofactor>
</comment>
<dbReference type="EC" id="4.1.1.86" evidence="8"/>
<proteinExistence type="inferred from homology"/>
<evidence type="ECO:0000256" key="5">
    <source>
        <dbReference type="ARBA" id="ARBA00023239"/>
    </source>
</evidence>
<organism evidence="8 9">
    <name type="scientific">Vibrio marisflavi CECT 7928</name>
    <dbReference type="NCBI Taxonomy" id="634439"/>
    <lineage>
        <taxon>Bacteria</taxon>
        <taxon>Pseudomonadati</taxon>
        <taxon>Pseudomonadota</taxon>
        <taxon>Gammaproteobacteria</taxon>
        <taxon>Vibrionales</taxon>
        <taxon>Vibrionaceae</taxon>
        <taxon>Vibrio</taxon>
    </lineage>
</organism>
<sequence length="526" mass="58818">MISADSLNAVQSGNQTQPEPSDFIFNQENLQAYEASLLQGLNLVKSRIEKTEKPFSGVLPKELASQFAQLDLELPLNSISDALQEVESLYLKDAIYFHHPKYMAHLNCPIVYPAILAEQILSSINSSLDTWDQSAGGTLIEQKLLDWTLGRIGYDRNADGIFTSGGTQSNLMAMLLARDSYCAKHGNHNVREQGLPHYGHKFRIFTSEISHFSIQKSAALLGLGYNAVVPVAVDEQFRMDIQALKSEISKTIEQGCIPLAVVATTGTTDFGSIDPVHPIAQLCQQHDIWMHVDAAYGCGTLVSAQNRHLLAGIEQADSVTVDYHKSFFQPVSCGAFFSKDKSKLSLITHHAEYLNPLSQKQEGTPNLVDKSLQTTRRFDSLKLWLTLRIMGADKIGAIFDQVIDLAKQSHQRYQADKHIELLHQPELSTLVFRFIPLHPTTNEETDKANEFIRKAIFRSGEAVIASTQVKGKRYLKFTLLNPATQIDHVSEVIELIKQLGQQYFSSIHQQHQEEHFQSNAVCMESL</sequence>
<feature type="region of interest" description="Disordered" evidence="7">
    <location>
        <begin position="1"/>
        <end position="21"/>
    </location>
</feature>
<evidence type="ECO:0000256" key="7">
    <source>
        <dbReference type="SAM" id="MobiDB-lite"/>
    </source>
</evidence>
<dbReference type="Proteomes" id="UP000838748">
    <property type="component" value="Unassembled WGS sequence"/>
</dbReference>
<gene>
    <name evidence="8" type="primary">ddc</name>
    <name evidence="8" type="ORF">VMF7928_03777</name>
</gene>
<reference evidence="8" key="1">
    <citation type="submission" date="2021-11" db="EMBL/GenBank/DDBJ databases">
        <authorList>
            <person name="Rodrigo-Torres L."/>
            <person name="Arahal R. D."/>
            <person name="Lucena T."/>
        </authorList>
    </citation>
    <scope>NUCLEOTIDE SEQUENCE</scope>
    <source>
        <strain evidence="8">CECT 7928</strain>
    </source>
</reference>
<dbReference type="PANTHER" id="PTHR45677">
    <property type="entry name" value="GLUTAMATE DECARBOXYLASE-RELATED"/>
    <property type="match status" value="1"/>
</dbReference>
<dbReference type="GO" id="GO:0033983">
    <property type="term" value="F:diaminobutyrate decarboxylase activity"/>
    <property type="evidence" value="ECO:0007669"/>
    <property type="project" value="UniProtKB-EC"/>
</dbReference>
<evidence type="ECO:0000256" key="2">
    <source>
        <dbReference type="ARBA" id="ARBA00009533"/>
    </source>
</evidence>